<sequence>MIVAGKRADLRPTMSARSLVRLALRPRVTLTPRPCATYRSAPSITTSACNYAKGHRKASLASTPTPEAVETHTDFTPPKGSKGHKRVHEDISPTATSEEDEIVNQASHKMDSTLEWFKRELGQMESRVSGRVVPSLLDPVRVKLKDAGGAAVRLDQVSTVGVRDGNVLVVTLFDEVNMKDVEASIINAQIPNMNPQRADTRTLRIVVPKPTMEARQAVVANASRMAEDTKVKIRTSRESGMKELKKLGHAKHSKFADELQKSTDKHTKDIDALVAKLKKSISA</sequence>
<dbReference type="GO" id="GO:0043023">
    <property type="term" value="F:ribosomal large subunit binding"/>
    <property type="evidence" value="ECO:0007669"/>
    <property type="project" value="TreeGrafter"/>
</dbReference>
<organism evidence="6 7">
    <name type="scientific">Thanatephorus cucumeris (strain AG1-IB / isolate 7/3/14)</name>
    <name type="common">Lettuce bottom rot fungus</name>
    <name type="synonym">Rhizoctonia solani</name>
    <dbReference type="NCBI Taxonomy" id="1108050"/>
    <lineage>
        <taxon>Eukaryota</taxon>
        <taxon>Fungi</taxon>
        <taxon>Dikarya</taxon>
        <taxon>Basidiomycota</taxon>
        <taxon>Agaricomycotina</taxon>
        <taxon>Agaricomycetes</taxon>
        <taxon>Cantharellales</taxon>
        <taxon>Ceratobasidiaceae</taxon>
        <taxon>Rhizoctonia</taxon>
        <taxon>Rhizoctonia solani AG-1</taxon>
    </lineage>
</organism>
<dbReference type="AlphaFoldDB" id="A0A0B7G401"/>
<dbReference type="GO" id="GO:0006412">
    <property type="term" value="P:translation"/>
    <property type="evidence" value="ECO:0007669"/>
    <property type="project" value="UniProtKB-KW"/>
</dbReference>
<comment type="function">
    <text evidence="3">Necessary for protein synthesis in mitochondria. Functions as a ribosome recycling factor in mitochondria.</text>
</comment>
<dbReference type="Gene3D" id="1.10.132.20">
    <property type="entry name" value="Ribosome-recycling factor"/>
    <property type="match status" value="1"/>
</dbReference>
<dbReference type="GO" id="GO:0005739">
    <property type="term" value="C:mitochondrion"/>
    <property type="evidence" value="ECO:0007669"/>
    <property type="project" value="TreeGrafter"/>
</dbReference>
<evidence type="ECO:0000256" key="4">
    <source>
        <dbReference type="SAM" id="MobiDB-lite"/>
    </source>
</evidence>
<name>A0A0B7G401_THACB</name>
<dbReference type="InterPro" id="IPR036191">
    <property type="entry name" value="RRF_sf"/>
</dbReference>
<evidence type="ECO:0000313" key="6">
    <source>
        <dbReference type="EMBL" id="CEL63172.1"/>
    </source>
</evidence>
<keyword evidence="2" id="KW-0648">Protein biosynthesis</keyword>
<feature type="domain" description="Ribosome recycling factor" evidence="5">
    <location>
        <begin position="127"/>
        <end position="281"/>
    </location>
</feature>
<dbReference type="Proteomes" id="UP000059188">
    <property type="component" value="Unassembled WGS sequence"/>
</dbReference>
<feature type="region of interest" description="Disordered" evidence="4">
    <location>
        <begin position="60"/>
        <end position="100"/>
    </location>
</feature>
<evidence type="ECO:0000256" key="2">
    <source>
        <dbReference type="ARBA" id="ARBA00022917"/>
    </source>
</evidence>
<dbReference type="PANTHER" id="PTHR20982">
    <property type="entry name" value="RIBOSOME RECYCLING FACTOR"/>
    <property type="match status" value="1"/>
</dbReference>
<dbReference type="Gene3D" id="3.30.1360.40">
    <property type="match status" value="1"/>
</dbReference>
<dbReference type="Pfam" id="PF01765">
    <property type="entry name" value="RRF"/>
    <property type="match status" value="1"/>
</dbReference>
<dbReference type="InterPro" id="IPR002661">
    <property type="entry name" value="Ribosome_recyc_fac"/>
</dbReference>
<reference evidence="6 7" key="1">
    <citation type="submission" date="2014-11" db="EMBL/GenBank/DDBJ databases">
        <authorList>
            <person name="Wibberg Daniel"/>
        </authorList>
    </citation>
    <scope>NUCLEOTIDE SEQUENCE [LARGE SCALE GENOMIC DNA]</scope>
    <source>
        <strain evidence="6">Rhizoctonia solani AG1-IB 7/3/14</strain>
    </source>
</reference>
<gene>
    <name evidence="6" type="ORF">RSOLAG1IB_05212</name>
</gene>
<dbReference type="STRING" id="1108050.A0A0B7G401"/>
<dbReference type="EMBL" id="LN679107">
    <property type="protein sequence ID" value="CEL63172.1"/>
    <property type="molecule type" value="Genomic_DNA"/>
</dbReference>
<dbReference type="PANTHER" id="PTHR20982:SF3">
    <property type="entry name" value="MITOCHONDRIAL RIBOSOME RECYCLING FACTOR PSEUDO 1"/>
    <property type="match status" value="1"/>
</dbReference>
<dbReference type="SUPFAM" id="SSF55194">
    <property type="entry name" value="Ribosome recycling factor, RRF"/>
    <property type="match status" value="1"/>
</dbReference>
<comment type="similarity">
    <text evidence="1">Belongs to the RRF family.</text>
</comment>
<evidence type="ECO:0000313" key="7">
    <source>
        <dbReference type="Proteomes" id="UP000059188"/>
    </source>
</evidence>
<protein>
    <submittedName>
        <fullName evidence="6">Ribosome-recycling factor</fullName>
    </submittedName>
</protein>
<evidence type="ECO:0000256" key="1">
    <source>
        <dbReference type="ARBA" id="ARBA00005912"/>
    </source>
</evidence>
<keyword evidence="7" id="KW-1185">Reference proteome</keyword>
<evidence type="ECO:0000259" key="5">
    <source>
        <dbReference type="Pfam" id="PF01765"/>
    </source>
</evidence>
<accession>A0A0B7G401</accession>
<dbReference type="InterPro" id="IPR023584">
    <property type="entry name" value="Ribosome_recyc_fac_dom"/>
</dbReference>
<proteinExistence type="inferred from homology"/>
<evidence type="ECO:0000256" key="3">
    <source>
        <dbReference type="ARBA" id="ARBA00024909"/>
    </source>
</evidence>
<dbReference type="OrthoDB" id="407355at2759"/>